<dbReference type="InterPro" id="IPR050266">
    <property type="entry name" value="AB_hydrolase_sf"/>
</dbReference>
<dbReference type="Gene3D" id="3.40.50.1820">
    <property type="entry name" value="alpha/beta hydrolase"/>
    <property type="match status" value="1"/>
</dbReference>
<dbReference type="Pfam" id="PF00561">
    <property type="entry name" value="Abhydrolase_1"/>
    <property type="match status" value="1"/>
</dbReference>
<dbReference type="InterPro" id="IPR029058">
    <property type="entry name" value="AB_hydrolase_fold"/>
</dbReference>
<comment type="caution">
    <text evidence="2">The sequence shown here is derived from an EMBL/GenBank/DDBJ whole genome shotgun (WGS) entry which is preliminary data.</text>
</comment>
<dbReference type="InterPro" id="IPR000639">
    <property type="entry name" value="Epox_hydrolase-like"/>
</dbReference>
<reference evidence="2 3" key="1">
    <citation type="submission" date="2021-03" db="EMBL/GenBank/DDBJ databases">
        <title>Sequencing the genomes of 1000 actinobacteria strains.</title>
        <authorList>
            <person name="Klenk H.-P."/>
        </authorList>
    </citation>
    <scope>NUCLEOTIDE SEQUENCE [LARGE SCALE GENOMIC DNA]</scope>
    <source>
        <strain evidence="2 3">DSM 40843</strain>
    </source>
</reference>
<accession>A0ABS4VAH8</accession>
<dbReference type="PRINTS" id="PR00412">
    <property type="entry name" value="EPOXHYDRLASE"/>
</dbReference>
<dbReference type="SUPFAM" id="SSF53474">
    <property type="entry name" value="alpha/beta-Hydrolases"/>
    <property type="match status" value="1"/>
</dbReference>
<dbReference type="GeneID" id="97343082"/>
<sequence>MNAIDLRGVTIGYDDSGPSAGPPVLLIHGHPFDRTLWAPQVAALTETGHRVVTPDLRGYGRSGVTPGKVFLSDFADDLAALLGHLGIDEAVVGGVSMGGQITMEFQRRHPQLVRGLILSDTSAPAETEEGRQFRNRLADRLLAEGMDGYAGEVIAKMLAAYNVEAMPDVAARVLGMMRATDPRGAAAALRGRAERPDYRATLADVRVPVWIVVGADDAYTPVADAEAIHRLVPHAVMTVIEGAGHLPGVEQPGRFNAALLDFLATYVPASD</sequence>
<dbReference type="Proteomes" id="UP001519311">
    <property type="component" value="Unassembled WGS sequence"/>
</dbReference>
<dbReference type="InterPro" id="IPR000073">
    <property type="entry name" value="AB_hydrolase_1"/>
</dbReference>
<name>A0ABS4VAH8_9ACTN</name>
<keyword evidence="3" id="KW-1185">Reference proteome</keyword>
<organism evidence="2 3">
    <name type="scientific">Streptomyces clavifer</name>
    <dbReference type="NCBI Taxonomy" id="68188"/>
    <lineage>
        <taxon>Bacteria</taxon>
        <taxon>Bacillati</taxon>
        <taxon>Actinomycetota</taxon>
        <taxon>Actinomycetes</taxon>
        <taxon>Kitasatosporales</taxon>
        <taxon>Streptomycetaceae</taxon>
        <taxon>Streptomyces</taxon>
    </lineage>
</organism>
<dbReference type="RefSeq" id="WP_056799273.1">
    <property type="nucleotide sequence ID" value="NZ_BMWJ01000008.1"/>
</dbReference>
<protein>
    <submittedName>
        <fullName evidence="2">Pimeloyl-ACP methyl ester carboxylesterase</fullName>
    </submittedName>
</protein>
<proteinExistence type="predicted"/>
<dbReference type="PANTHER" id="PTHR43798:SF20">
    <property type="entry name" value="2-SUCCINYL-6-HYDROXY-2,4-CYCLOHEXADIENE-1-CARBOXYLATE SYNTHASE-RELATED"/>
    <property type="match status" value="1"/>
</dbReference>
<evidence type="ECO:0000259" key="1">
    <source>
        <dbReference type="Pfam" id="PF00561"/>
    </source>
</evidence>
<dbReference type="PANTHER" id="PTHR43798">
    <property type="entry name" value="MONOACYLGLYCEROL LIPASE"/>
    <property type="match status" value="1"/>
</dbReference>
<dbReference type="EMBL" id="JAGINS010000001">
    <property type="protein sequence ID" value="MBP2360833.1"/>
    <property type="molecule type" value="Genomic_DNA"/>
</dbReference>
<evidence type="ECO:0000313" key="3">
    <source>
        <dbReference type="Proteomes" id="UP001519311"/>
    </source>
</evidence>
<evidence type="ECO:0000313" key="2">
    <source>
        <dbReference type="EMBL" id="MBP2360833.1"/>
    </source>
</evidence>
<gene>
    <name evidence="2" type="ORF">JOF59_003233</name>
</gene>
<dbReference type="PRINTS" id="PR00111">
    <property type="entry name" value="ABHYDROLASE"/>
</dbReference>
<feature type="domain" description="AB hydrolase-1" evidence="1">
    <location>
        <begin position="22"/>
        <end position="250"/>
    </location>
</feature>